<evidence type="ECO:0000256" key="13">
    <source>
        <dbReference type="ARBA" id="ARBA00022932"/>
    </source>
</evidence>
<evidence type="ECO:0000256" key="7">
    <source>
        <dbReference type="ARBA" id="ARBA00022723"/>
    </source>
</evidence>
<organism evidence="24 25">
    <name type="scientific">Sporosarcina quadrami</name>
    <dbReference type="NCBI Taxonomy" id="2762234"/>
    <lineage>
        <taxon>Bacteria</taxon>
        <taxon>Bacillati</taxon>
        <taxon>Bacillota</taxon>
        <taxon>Bacilli</taxon>
        <taxon>Bacillales</taxon>
        <taxon>Caryophanaceae</taxon>
        <taxon>Sporosarcina</taxon>
    </lineage>
</organism>
<dbReference type="SUPFAM" id="SSF56091">
    <property type="entry name" value="DNA ligase/mRNA capping enzyme, catalytic domain"/>
    <property type="match status" value="1"/>
</dbReference>
<keyword evidence="9" id="KW-0227">DNA damage</keyword>
<keyword evidence="15" id="KW-0233">DNA recombination</keyword>
<evidence type="ECO:0000256" key="6">
    <source>
        <dbReference type="ARBA" id="ARBA00022722"/>
    </source>
</evidence>
<reference evidence="24 25" key="1">
    <citation type="submission" date="2020-08" db="EMBL/GenBank/DDBJ databases">
        <title>A Genomic Blueprint of the Chicken Gut Microbiome.</title>
        <authorList>
            <person name="Gilroy R."/>
            <person name="Ravi A."/>
            <person name="Getino M."/>
            <person name="Pursley I."/>
            <person name="Horton D.L."/>
            <person name="Alikhan N.-F."/>
            <person name="Baker D."/>
            <person name="Gharbi K."/>
            <person name="Hall N."/>
            <person name="Watson M."/>
            <person name="Adriaenssens E.M."/>
            <person name="Foster-Nyarko E."/>
            <person name="Jarju S."/>
            <person name="Secka A."/>
            <person name="Antonio M."/>
            <person name="Oren A."/>
            <person name="Chaudhuri R."/>
            <person name="La Ragione R.M."/>
            <person name="Hildebrand F."/>
            <person name="Pallen M.J."/>
        </authorList>
    </citation>
    <scope>NUCLEOTIDE SEQUENCE [LARGE SCALE GENOMIC DNA]</scope>
    <source>
        <strain evidence="24 25">Sa2YVA2</strain>
    </source>
</reference>
<dbReference type="NCBIfam" id="TIGR02779">
    <property type="entry name" value="NHEJ_ligase_lig"/>
    <property type="match status" value="1"/>
</dbReference>
<evidence type="ECO:0000256" key="20">
    <source>
        <dbReference type="ARBA" id="ARBA00034003"/>
    </source>
</evidence>
<dbReference type="InterPro" id="IPR014146">
    <property type="entry name" value="LigD_ligase_dom"/>
</dbReference>
<dbReference type="InterPro" id="IPR014143">
    <property type="entry name" value="NHEJ_ligase_prk"/>
</dbReference>
<keyword evidence="8" id="KW-0547">Nucleotide-binding</keyword>
<dbReference type="Gene3D" id="3.30.470.30">
    <property type="entry name" value="DNA ligase/mRNA capping enzyme"/>
    <property type="match status" value="1"/>
</dbReference>
<accession>A0ABR8U8G3</accession>
<comment type="similarity">
    <text evidence="22">In the N-terminal section; belongs to the LigD polymerase family.</text>
</comment>
<comment type="caution">
    <text evidence="24">The sequence shown here is derived from an EMBL/GenBank/DDBJ whole genome shotgun (WGS) entry which is preliminary data.</text>
</comment>
<dbReference type="InterPro" id="IPR033652">
    <property type="entry name" value="LigD_Pol-like_3"/>
</dbReference>
<dbReference type="InterPro" id="IPR016059">
    <property type="entry name" value="DNA_ligase_ATP-dep_CS"/>
</dbReference>
<keyword evidence="4" id="KW-0808">Transferase</keyword>
<dbReference type="NCBIfam" id="NF007211">
    <property type="entry name" value="PRK09633.1"/>
    <property type="match status" value="1"/>
</dbReference>
<dbReference type="Pfam" id="PF21686">
    <property type="entry name" value="LigD_Prim-Pol"/>
    <property type="match status" value="1"/>
</dbReference>
<feature type="domain" description="ATP-dependent DNA ligase family profile" evidence="23">
    <location>
        <begin position="115"/>
        <end position="248"/>
    </location>
</feature>
<evidence type="ECO:0000256" key="21">
    <source>
        <dbReference type="ARBA" id="ARBA00049981"/>
    </source>
</evidence>
<evidence type="ECO:0000313" key="24">
    <source>
        <dbReference type="EMBL" id="MBD7984323.1"/>
    </source>
</evidence>
<evidence type="ECO:0000256" key="12">
    <source>
        <dbReference type="ARBA" id="ARBA00022840"/>
    </source>
</evidence>
<sequence length="611" mass="70949">MKPMLLHDAEEIPLGDEWVYETKYDGFRCILEWNESGIRLLSRNGKLLNRLFPEIVIHCESIHGDMEDFLPVCFDGEIVQLQSDVKSEFSKVQTRGRMKKEEVIHSHVKAFPCQYVAFDILLIKGKEIAGEPFEKRKTKLGELFKTLGQPMEVDYQNPIPLQLIKTYKSSKKLWEHIVNNNGEGIIAKKKSSPWISGKRTDQWIKVKNWRTVNIIVTRYVKANGFFTGCVYKGTELYEVVTFRHGLTDEEAQTLSTFFLANGKESHNGIWELKPSICVKVNCIDFDGNQLREPRFHSFNFEVELKAVNWRTMLRQLNPIPDVITITHPDKPIWARFGIEKDDYLLYLQTVAPYMLPFLHDRLLTVIRYPHGANGEKFYQKNSPDYTPDFVMTSRYEDIDYVVCNDIRTLLWLGNQLSLEFHIPFQTLTANNPTEIVFDLDPPSIDDFSLAVEAASMMKVVFDELQLKSFVKTSGGKGLQIYIPLLVDTFSYEDTRLFTKFICDFLCEQQPQWFTTERLKKNRNNKLYLDYVQHQSGKTIVAPFSPRGNEFATVATPLQWEEVNHSLNPKMFTLPTVMERIQTGGNPFREFREAGEQQQFKVVLEQLKAILK</sequence>
<dbReference type="CDD" id="cd07906">
    <property type="entry name" value="Adenylation_DNA_ligase_LigD_LigC"/>
    <property type="match status" value="1"/>
</dbReference>
<dbReference type="InterPro" id="IPR014145">
    <property type="entry name" value="LigD_pol_dom"/>
</dbReference>
<dbReference type="NCBIfam" id="TIGR02778">
    <property type="entry name" value="ligD_pol"/>
    <property type="match status" value="1"/>
</dbReference>
<dbReference type="PANTHER" id="PTHR42705:SF2">
    <property type="entry name" value="BIFUNCTIONAL NON-HOMOLOGOUS END JOINING PROTEIN LIGD"/>
    <property type="match status" value="1"/>
</dbReference>
<keyword evidence="6" id="KW-0540">Nuclease</keyword>
<dbReference type="InterPro" id="IPR012310">
    <property type="entry name" value="DNA_ligase_ATP-dep_cent"/>
</dbReference>
<dbReference type="EMBL" id="JACSQN010000005">
    <property type="protein sequence ID" value="MBD7984323.1"/>
    <property type="molecule type" value="Genomic_DNA"/>
</dbReference>
<dbReference type="CDD" id="cd04866">
    <property type="entry name" value="LigD_Pol_like_3"/>
    <property type="match status" value="1"/>
</dbReference>
<keyword evidence="7" id="KW-0479">Metal-binding</keyword>
<dbReference type="GO" id="GO:0003910">
    <property type="term" value="F:DNA ligase (ATP) activity"/>
    <property type="evidence" value="ECO:0007669"/>
    <property type="project" value="UniProtKB-EC"/>
</dbReference>
<dbReference type="PROSITE" id="PS00697">
    <property type="entry name" value="DNA_LIGASE_A1"/>
    <property type="match status" value="1"/>
</dbReference>
<evidence type="ECO:0000256" key="16">
    <source>
        <dbReference type="ARBA" id="ARBA00023204"/>
    </source>
</evidence>
<comment type="cofactor">
    <cofactor evidence="1">
        <name>Mn(2+)</name>
        <dbReference type="ChEBI" id="CHEBI:29035"/>
    </cofactor>
</comment>
<comment type="catalytic activity">
    <reaction evidence="20">
        <text>ATP + (deoxyribonucleotide)n-3'-hydroxyl + 5'-phospho-(deoxyribonucleotide)m = (deoxyribonucleotide)n+m + AMP + diphosphate.</text>
        <dbReference type="EC" id="6.5.1.1"/>
    </reaction>
</comment>
<evidence type="ECO:0000256" key="1">
    <source>
        <dbReference type="ARBA" id="ARBA00001936"/>
    </source>
</evidence>
<evidence type="ECO:0000256" key="3">
    <source>
        <dbReference type="ARBA" id="ARBA00022598"/>
    </source>
</evidence>
<evidence type="ECO:0000256" key="10">
    <source>
        <dbReference type="ARBA" id="ARBA00022801"/>
    </source>
</evidence>
<dbReference type="InterPro" id="IPR052171">
    <property type="entry name" value="NHEJ_LigD"/>
</dbReference>
<dbReference type="EC" id="6.5.1.1" evidence="2"/>
<evidence type="ECO:0000256" key="22">
    <source>
        <dbReference type="ARBA" id="ARBA00049990"/>
    </source>
</evidence>
<dbReference type="PROSITE" id="PS50160">
    <property type="entry name" value="DNA_LIGASE_A3"/>
    <property type="match status" value="1"/>
</dbReference>
<keyword evidence="12" id="KW-0067">ATP-binding</keyword>
<evidence type="ECO:0000256" key="8">
    <source>
        <dbReference type="ARBA" id="ARBA00022741"/>
    </source>
</evidence>
<protein>
    <recommendedName>
        <fullName evidence="2">DNA ligase (ATP)</fullName>
        <ecNumber evidence="2">6.5.1.1</ecNumber>
    </recommendedName>
    <alternativeName>
        <fullName evidence="19">NHEJ DNA polymerase</fullName>
    </alternativeName>
</protein>
<evidence type="ECO:0000259" key="23">
    <source>
        <dbReference type="PROSITE" id="PS50160"/>
    </source>
</evidence>
<keyword evidence="5" id="KW-0548">Nucleotidyltransferase</keyword>
<keyword evidence="11" id="KW-0269">Exonuclease</keyword>
<keyword evidence="25" id="KW-1185">Reference proteome</keyword>
<dbReference type="PROSITE" id="PS00333">
    <property type="entry name" value="DNA_LIGASE_A2"/>
    <property type="match status" value="1"/>
</dbReference>
<gene>
    <name evidence="24" type="ORF">H9649_07015</name>
</gene>
<dbReference type="Proteomes" id="UP000626786">
    <property type="component" value="Unassembled WGS sequence"/>
</dbReference>
<evidence type="ECO:0000256" key="15">
    <source>
        <dbReference type="ARBA" id="ARBA00023172"/>
    </source>
</evidence>
<keyword evidence="13" id="KW-0239">DNA-directed DNA polymerase</keyword>
<evidence type="ECO:0000313" key="25">
    <source>
        <dbReference type="Proteomes" id="UP000626786"/>
    </source>
</evidence>
<keyword evidence="3 24" id="KW-0436">Ligase</keyword>
<keyword evidence="18" id="KW-0511">Multifunctional enzyme</keyword>
<evidence type="ECO:0000256" key="19">
    <source>
        <dbReference type="ARBA" id="ARBA00029943"/>
    </source>
</evidence>
<evidence type="ECO:0000256" key="18">
    <source>
        <dbReference type="ARBA" id="ARBA00023268"/>
    </source>
</evidence>
<name>A0ABR8U8G3_9BACL</name>
<proteinExistence type="inferred from homology"/>
<evidence type="ECO:0000256" key="4">
    <source>
        <dbReference type="ARBA" id="ARBA00022679"/>
    </source>
</evidence>
<keyword evidence="16" id="KW-0234">DNA repair</keyword>
<dbReference type="PANTHER" id="PTHR42705">
    <property type="entry name" value="BIFUNCTIONAL NON-HOMOLOGOUS END JOINING PROTEIN LIGD"/>
    <property type="match status" value="1"/>
</dbReference>
<dbReference type="RefSeq" id="WP_191694021.1">
    <property type="nucleotide sequence ID" value="NZ_JACSQN010000005.1"/>
</dbReference>
<dbReference type="NCBIfam" id="TIGR02776">
    <property type="entry name" value="NHEJ_ligase_prk"/>
    <property type="match status" value="1"/>
</dbReference>
<dbReference type="Pfam" id="PF01068">
    <property type="entry name" value="DNA_ligase_A_M"/>
    <property type="match status" value="1"/>
</dbReference>
<keyword evidence="17" id="KW-0464">Manganese</keyword>
<evidence type="ECO:0000256" key="5">
    <source>
        <dbReference type="ARBA" id="ARBA00022695"/>
    </source>
</evidence>
<evidence type="ECO:0000256" key="14">
    <source>
        <dbReference type="ARBA" id="ARBA00023125"/>
    </source>
</evidence>
<dbReference type="Gene3D" id="3.90.920.10">
    <property type="entry name" value="DNA primase, PRIM domain"/>
    <property type="match status" value="1"/>
</dbReference>
<evidence type="ECO:0000256" key="17">
    <source>
        <dbReference type="ARBA" id="ARBA00023211"/>
    </source>
</evidence>
<keyword evidence="14" id="KW-0238">DNA-binding</keyword>
<evidence type="ECO:0000256" key="11">
    <source>
        <dbReference type="ARBA" id="ARBA00022839"/>
    </source>
</evidence>
<comment type="similarity">
    <text evidence="21">In the C-terminal section; belongs to the ATP-dependent DNA ligase family.</text>
</comment>
<keyword evidence="10" id="KW-0378">Hydrolase</keyword>
<evidence type="ECO:0000256" key="9">
    <source>
        <dbReference type="ARBA" id="ARBA00022763"/>
    </source>
</evidence>
<evidence type="ECO:0000256" key="2">
    <source>
        <dbReference type="ARBA" id="ARBA00012727"/>
    </source>
</evidence>